<feature type="domain" description="Peptidase M13 C-terminal" evidence="8">
    <location>
        <begin position="554"/>
        <end position="752"/>
    </location>
</feature>
<dbReference type="CDD" id="cd08662">
    <property type="entry name" value="M13"/>
    <property type="match status" value="1"/>
</dbReference>
<evidence type="ECO:0000256" key="2">
    <source>
        <dbReference type="ARBA" id="ARBA00022670"/>
    </source>
</evidence>
<keyword evidence="3" id="KW-0479">Metal-binding</keyword>
<keyword evidence="2" id="KW-0645">Protease</keyword>
<accession>A0A6C0HRS2</accession>
<keyword evidence="4" id="KW-0378">Hydrolase</keyword>
<proteinExistence type="predicted"/>
<dbReference type="SUPFAM" id="SSF55486">
    <property type="entry name" value="Metalloproteases ('zincins'), catalytic domain"/>
    <property type="match status" value="1"/>
</dbReference>
<evidence type="ECO:0000256" key="6">
    <source>
        <dbReference type="ARBA" id="ARBA00023049"/>
    </source>
</evidence>
<evidence type="ECO:0000259" key="8">
    <source>
        <dbReference type="Pfam" id="PF01431"/>
    </source>
</evidence>
<feature type="region of interest" description="Disordered" evidence="7">
    <location>
        <begin position="1"/>
        <end position="23"/>
    </location>
</feature>
<dbReference type="GO" id="GO:0046872">
    <property type="term" value="F:metal ion binding"/>
    <property type="evidence" value="ECO:0007669"/>
    <property type="project" value="UniProtKB-KW"/>
</dbReference>
<keyword evidence="5" id="KW-0862">Zinc</keyword>
<dbReference type="GO" id="GO:0016485">
    <property type="term" value="P:protein processing"/>
    <property type="evidence" value="ECO:0007669"/>
    <property type="project" value="TreeGrafter"/>
</dbReference>
<feature type="compositionally biased region" description="Basic residues" evidence="7">
    <location>
        <begin position="8"/>
        <end position="23"/>
    </location>
</feature>
<evidence type="ECO:0000259" key="9">
    <source>
        <dbReference type="Pfam" id="PF05649"/>
    </source>
</evidence>
<dbReference type="Pfam" id="PF05649">
    <property type="entry name" value="Peptidase_M13_N"/>
    <property type="match status" value="1"/>
</dbReference>
<sequence>MTNETKKNIKTHKNKEKIHKKTRKNCKQEFSFHSFEKEYEENQKIKLRKMHKNKNKKTKKRKNKHARFGTNRLAEVMTGMDVEKELIELFKKPFSPTTVTPRSDFYTYINYIWLTDTKKKAFLAPKDQRYYVQIDDFRVTQDKVYRDLIAIIEEYIKTHSDKKAKLIKNMYTSLLNLNPKTTRNHISKVPLKHKEFVDNDDLWRYMAHINHNEMVRWACPIHWKVMADDKNAKIFRNYISLPELSLYDAELYLDDNTGKTPEFIKYRKDVQKKYVEYVDTIFDACLGKKHGLSGKDVFEVEKDLLNAMGCDTVKNDSPDFYNVVKTDESFEKYGFNWYQFAKYLGYKKIPDFFICDSLNYLKCVCTLIKDNWKSQKWKSYWLYIYFRQMIRFDKKLVYIHYNFNGRYLHGIPGHFPWDLYPVFGMSITFNTFLTNQFVEKFKKDAVINYVQSMGNDLITVFKRIISRNTWLSPKTKAYALLKLKTMNLSIAAPKNMREDPLLDYKADDPWGNLLKKCNWRTYKYISLEGDEVVDIPQISWNAFKLIGQQAYIVNAMYTPTQNSIYIPLGYLQKPFVDLDERGIEYNLSHIGFTLAHEMSHALDDMGSKYDYKGNLHNWWTPEDKKKFRAIQEDIIKQYETFASYDKIKFDAAPSIGEDLADISAMAICTEYLRDFQDYNDDIIPIRSLSFQAFYCYFAMQQRQHIYKEAVEAQLKTNPHPPDKYRANVPLSRLELFRSLYNIQKGDKMYWPSTNTVW</sequence>
<organism evidence="10">
    <name type="scientific">viral metagenome</name>
    <dbReference type="NCBI Taxonomy" id="1070528"/>
    <lineage>
        <taxon>unclassified sequences</taxon>
        <taxon>metagenomes</taxon>
        <taxon>organismal metagenomes</taxon>
    </lineage>
</organism>
<dbReference type="InterPro" id="IPR024079">
    <property type="entry name" value="MetalloPept_cat_dom_sf"/>
</dbReference>
<dbReference type="PANTHER" id="PTHR11733">
    <property type="entry name" value="ZINC METALLOPROTEASE FAMILY M13 NEPRILYSIN-RELATED"/>
    <property type="match status" value="1"/>
</dbReference>
<feature type="domain" description="Peptidase M13 N-terminal" evidence="9">
    <location>
        <begin position="101"/>
        <end position="493"/>
    </location>
</feature>
<dbReference type="GO" id="GO:0005886">
    <property type="term" value="C:plasma membrane"/>
    <property type="evidence" value="ECO:0007669"/>
    <property type="project" value="TreeGrafter"/>
</dbReference>
<dbReference type="AlphaFoldDB" id="A0A6C0HRS2"/>
<dbReference type="PANTHER" id="PTHR11733:SF241">
    <property type="entry name" value="GH26575P-RELATED"/>
    <property type="match status" value="1"/>
</dbReference>
<evidence type="ECO:0000256" key="5">
    <source>
        <dbReference type="ARBA" id="ARBA00022833"/>
    </source>
</evidence>
<evidence type="ECO:0000256" key="1">
    <source>
        <dbReference type="ARBA" id="ARBA00001947"/>
    </source>
</evidence>
<dbReference type="GO" id="GO:0004222">
    <property type="term" value="F:metalloendopeptidase activity"/>
    <property type="evidence" value="ECO:0007669"/>
    <property type="project" value="InterPro"/>
</dbReference>
<dbReference type="InterPro" id="IPR008753">
    <property type="entry name" value="Peptidase_M13_N"/>
</dbReference>
<comment type="cofactor">
    <cofactor evidence="1">
        <name>Zn(2+)</name>
        <dbReference type="ChEBI" id="CHEBI:29105"/>
    </cofactor>
</comment>
<dbReference type="InterPro" id="IPR018497">
    <property type="entry name" value="Peptidase_M13_C"/>
</dbReference>
<dbReference type="PROSITE" id="PS51885">
    <property type="entry name" value="NEPRILYSIN"/>
    <property type="match status" value="1"/>
</dbReference>
<reference evidence="10" key="1">
    <citation type="journal article" date="2020" name="Nature">
        <title>Giant virus diversity and host interactions through global metagenomics.</title>
        <authorList>
            <person name="Schulz F."/>
            <person name="Roux S."/>
            <person name="Paez-Espino D."/>
            <person name="Jungbluth S."/>
            <person name="Walsh D.A."/>
            <person name="Denef V.J."/>
            <person name="McMahon K.D."/>
            <person name="Konstantinidis K.T."/>
            <person name="Eloe-Fadrosh E.A."/>
            <person name="Kyrpides N.C."/>
            <person name="Woyke T."/>
        </authorList>
    </citation>
    <scope>NUCLEOTIDE SEQUENCE</scope>
    <source>
        <strain evidence="10">GVMAG-M-3300023184-165</strain>
    </source>
</reference>
<evidence type="ECO:0000313" key="10">
    <source>
        <dbReference type="EMBL" id="QHT82825.1"/>
    </source>
</evidence>
<evidence type="ECO:0000256" key="7">
    <source>
        <dbReference type="SAM" id="MobiDB-lite"/>
    </source>
</evidence>
<dbReference type="InterPro" id="IPR000718">
    <property type="entry name" value="Peptidase_M13"/>
</dbReference>
<dbReference type="Pfam" id="PF01431">
    <property type="entry name" value="Peptidase_M13"/>
    <property type="match status" value="1"/>
</dbReference>
<evidence type="ECO:0008006" key="11">
    <source>
        <dbReference type="Google" id="ProtNLM"/>
    </source>
</evidence>
<evidence type="ECO:0000256" key="4">
    <source>
        <dbReference type="ARBA" id="ARBA00022801"/>
    </source>
</evidence>
<evidence type="ECO:0000256" key="3">
    <source>
        <dbReference type="ARBA" id="ARBA00022723"/>
    </source>
</evidence>
<name>A0A6C0HRS2_9ZZZZ</name>
<dbReference type="InterPro" id="IPR042089">
    <property type="entry name" value="Peptidase_M13_dom_2"/>
</dbReference>
<protein>
    <recommendedName>
        <fullName evidence="11">Peptidase M13 C-terminal domain-containing protein</fullName>
    </recommendedName>
</protein>
<keyword evidence="6" id="KW-0482">Metalloprotease</keyword>
<dbReference type="Gene3D" id="1.10.1380.10">
    <property type="entry name" value="Neutral endopeptidase , domain2"/>
    <property type="match status" value="1"/>
</dbReference>
<dbReference type="Gene3D" id="3.40.390.10">
    <property type="entry name" value="Collagenase (Catalytic Domain)"/>
    <property type="match status" value="1"/>
</dbReference>
<dbReference type="EMBL" id="MN740004">
    <property type="protein sequence ID" value="QHT82825.1"/>
    <property type="molecule type" value="Genomic_DNA"/>
</dbReference>